<proteinExistence type="inferred from homology"/>
<dbReference type="PATRIC" id="fig|1300347.3.peg.1820"/>
<dbReference type="InterPro" id="IPR016163">
    <property type="entry name" value="Ald_DH_C"/>
</dbReference>
<dbReference type="EC" id="1.2.1.83" evidence="6"/>
<keyword evidence="7" id="KW-1185">Reference proteome</keyword>
<dbReference type="Gene3D" id="3.40.605.10">
    <property type="entry name" value="Aldehyde Dehydrogenase, Chain A, domain 1"/>
    <property type="match status" value="1"/>
</dbReference>
<dbReference type="InterPro" id="IPR015590">
    <property type="entry name" value="Aldehyde_DH_dom"/>
</dbReference>
<protein>
    <submittedName>
        <fullName evidence="6">3-succinoylsemialdehyde-pyridine dehydrogenase</fullName>
        <ecNumber evidence="6">1.2.1.83</ecNumber>
    </submittedName>
</protein>
<name>A0A1A9GIV9_9ACTN</name>
<dbReference type="STRING" id="1300347.I601_1818"/>
<reference evidence="6 7" key="1">
    <citation type="submission" date="2016-03" db="EMBL/GenBank/DDBJ databases">
        <title>Complete genome sequence of a soil Actinobacterium, Nocardioides dokdonensis FR1436.</title>
        <authorList>
            <person name="Kwon S.-K."/>
            <person name="Kim K."/>
            <person name="Kim J.F."/>
        </authorList>
    </citation>
    <scope>NUCLEOTIDE SEQUENCE [LARGE SCALE GENOMIC DNA]</scope>
    <source>
        <strain evidence="6 7">FR1436</strain>
    </source>
</reference>
<dbReference type="PANTHER" id="PTHR42804:SF1">
    <property type="entry name" value="ALDEHYDE DEHYDROGENASE-RELATED"/>
    <property type="match status" value="1"/>
</dbReference>
<evidence type="ECO:0000313" key="6">
    <source>
        <dbReference type="EMBL" id="ANH38249.1"/>
    </source>
</evidence>
<evidence type="ECO:0000256" key="2">
    <source>
        <dbReference type="ARBA" id="ARBA00023002"/>
    </source>
</evidence>
<dbReference type="Gene3D" id="3.40.309.10">
    <property type="entry name" value="Aldehyde Dehydrogenase, Chain A, domain 2"/>
    <property type="match status" value="1"/>
</dbReference>
<gene>
    <name evidence="6" type="primary">ald_2</name>
    <name evidence="6" type="ORF">I601_1818</name>
</gene>
<feature type="domain" description="Aldehyde dehydrogenase" evidence="5">
    <location>
        <begin position="33"/>
        <end position="480"/>
    </location>
</feature>
<dbReference type="InterPro" id="IPR016162">
    <property type="entry name" value="Ald_DH_N"/>
</dbReference>
<dbReference type="InterPro" id="IPR016161">
    <property type="entry name" value="Ald_DH/histidinol_DH"/>
</dbReference>
<dbReference type="Pfam" id="PF00171">
    <property type="entry name" value="Aldedh"/>
    <property type="match status" value="1"/>
</dbReference>
<dbReference type="InterPro" id="IPR029510">
    <property type="entry name" value="Ald_DH_CS_GLU"/>
</dbReference>
<dbReference type="EMBL" id="CP015079">
    <property type="protein sequence ID" value="ANH38249.1"/>
    <property type="molecule type" value="Genomic_DNA"/>
</dbReference>
<dbReference type="KEGG" id="ndk:I601_1818"/>
<evidence type="ECO:0000256" key="4">
    <source>
        <dbReference type="RuleBase" id="RU003345"/>
    </source>
</evidence>
<comment type="similarity">
    <text evidence="1 4">Belongs to the aldehyde dehydrogenase family.</text>
</comment>
<dbReference type="RefSeq" id="WP_068108446.1">
    <property type="nucleotide sequence ID" value="NZ_CP015079.1"/>
</dbReference>
<dbReference type="FunFam" id="3.40.605.10:FF:000007">
    <property type="entry name" value="NAD/NADP-dependent betaine aldehyde dehydrogenase"/>
    <property type="match status" value="1"/>
</dbReference>
<keyword evidence="2 4" id="KW-0560">Oxidoreductase</keyword>
<dbReference type="Proteomes" id="UP000077868">
    <property type="component" value="Chromosome"/>
</dbReference>
<dbReference type="OrthoDB" id="6882680at2"/>
<dbReference type="PANTHER" id="PTHR42804">
    <property type="entry name" value="ALDEHYDE DEHYDROGENASE"/>
    <property type="match status" value="1"/>
</dbReference>
<evidence type="ECO:0000256" key="3">
    <source>
        <dbReference type="PROSITE-ProRule" id="PRU10007"/>
    </source>
</evidence>
<evidence type="ECO:0000313" key="7">
    <source>
        <dbReference type="Proteomes" id="UP000077868"/>
    </source>
</evidence>
<dbReference type="SUPFAM" id="SSF53720">
    <property type="entry name" value="ALDH-like"/>
    <property type="match status" value="1"/>
</dbReference>
<dbReference type="AlphaFoldDB" id="A0A1A9GIV9"/>
<accession>A0A1A9GIV9</accession>
<evidence type="ECO:0000259" key="5">
    <source>
        <dbReference type="Pfam" id="PF00171"/>
    </source>
</evidence>
<dbReference type="GO" id="GO:0016620">
    <property type="term" value="F:oxidoreductase activity, acting on the aldehyde or oxo group of donors, NAD or NADP as acceptor"/>
    <property type="evidence" value="ECO:0007669"/>
    <property type="project" value="InterPro"/>
</dbReference>
<dbReference type="PROSITE" id="PS00687">
    <property type="entry name" value="ALDEHYDE_DEHYDR_GLU"/>
    <property type="match status" value="1"/>
</dbReference>
<feature type="active site" evidence="3">
    <location>
        <position position="258"/>
    </location>
</feature>
<organism evidence="6 7">
    <name type="scientific">Nocardioides dokdonensis FR1436</name>
    <dbReference type="NCBI Taxonomy" id="1300347"/>
    <lineage>
        <taxon>Bacteria</taxon>
        <taxon>Bacillati</taxon>
        <taxon>Actinomycetota</taxon>
        <taxon>Actinomycetes</taxon>
        <taxon>Propionibacteriales</taxon>
        <taxon>Nocardioidaceae</taxon>
        <taxon>Nocardioides</taxon>
    </lineage>
</organism>
<sequence length="482" mass="50079">MGEQVALERRPEVGAPRSARGAYIDGRWWPVEQTLPVHSPATGAVVGEVAVCGVADVDRAVAAARAAYPGWRDAGPEARADALDALLLALRERRDELVDLTVAEVGAPVAVAREAHIDLSLDIVAFYAGLARRGAEVETVANTTIYREPVGVVAAITPWNYPLYQLVIKAAAAMAAGCTVVAKPAELTPLTSLLFAEACTTSGLPPGVFNLVPGRGRQVGSAMVEHPHVDLVSFTGSTQVGSAIAGAAALSVKRVSLELGGKSASVVLPDADLATAVRATVDSAMLNSGQTCSAWTRLLVPAERYDEALGLAADRLDALVVGDPEDEATELGPVISADQATSIEGFLERAAAGGAQVRRGPAYTGLPGHYVAPALVWDVEPDAEIALEEVFGPVLVVQAYTDVDHAVEIANATDYGLAGAVWSASDQAALAVARRMRTGQVDLNGAEFNLAAPFGGVKKSGYGRELGRHGLDEFTEVKAVQA</sequence>
<evidence type="ECO:0000256" key="1">
    <source>
        <dbReference type="ARBA" id="ARBA00009986"/>
    </source>
</evidence>